<dbReference type="AlphaFoldDB" id="E0TWX7"/>
<name>E0TWX7_BACSH</name>
<dbReference type="HOGENOM" id="CLU_3040577_0_0_9"/>
<dbReference type="KEGG" id="bss:BSUW23_04535"/>
<reference evidence="1 2" key="2">
    <citation type="journal article" date="2011" name="Microbiology">
        <title>The genome sequence of Bacillus subtilis subsp. spizizenii W23: insights into speciation within the B. subtilis complex and into the history of B. subtilis genetics.</title>
        <authorList>
            <person name="Zeigler D.R."/>
        </authorList>
    </citation>
    <scope>NUCLEOTIDE SEQUENCE [LARGE SCALE GENOMIC DNA]</scope>
    <source>
        <strain evidence="2">ATCC 23059 / NRRL B-14472 / W23</strain>
    </source>
</reference>
<reference key="1">
    <citation type="submission" date="2010-08" db="EMBL/GenBank/DDBJ databases">
        <authorList>
            <person name="Zeigler D.R."/>
        </authorList>
    </citation>
    <scope>NUCLEOTIDE SEQUENCE</scope>
    <source>
        <strain>W23</strain>
    </source>
</reference>
<evidence type="ECO:0000313" key="2">
    <source>
        <dbReference type="Proteomes" id="UP000002233"/>
    </source>
</evidence>
<protein>
    <submittedName>
        <fullName evidence="1">Uncharacterized protein</fullName>
    </submittedName>
</protein>
<dbReference type="Proteomes" id="UP000002233">
    <property type="component" value="Chromosome"/>
</dbReference>
<dbReference type="EMBL" id="CP002183">
    <property type="protein sequence ID" value="ADM36961.1"/>
    <property type="molecule type" value="Genomic_DNA"/>
</dbReference>
<sequence>MKSPFQGFFLFNKSKKTFAKKIRGKKEIFPLTNLLSFINILSCELLLRIGVKRS</sequence>
<gene>
    <name evidence="1" type="ordered locus">BSUW23_04535</name>
</gene>
<accession>E0TWX7</accession>
<proteinExistence type="predicted"/>
<organism evidence="1 2">
    <name type="scientific">Bacillus spizizenii (strain ATCC 23059 / NRRL B-14472 / W23)</name>
    <name type="common">Bacillus subtilis subsp. spizizenii</name>
    <dbReference type="NCBI Taxonomy" id="655816"/>
    <lineage>
        <taxon>Bacteria</taxon>
        <taxon>Bacillati</taxon>
        <taxon>Bacillota</taxon>
        <taxon>Bacilli</taxon>
        <taxon>Bacillales</taxon>
        <taxon>Bacillaceae</taxon>
        <taxon>Bacillus</taxon>
    </lineage>
</organism>
<evidence type="ECO:0000313" key="1">
    <source>
        <dbReference type="EMBL" id="ADM36961.1"/>
    </source>
</evidence>